<accession>A0ACB9AKH4</accession>
<name>A0ACB9AKH4_CICIN</name>
<evidence type="ECO:0000313" key="1">
    <source>
        <dbReference type="EMBL" id="KAI3710539.1"/>
    </source>
</evidence>
<comment type="caution">
    <text evidence="1">The sequence shown here is derived from an EMBL/GenBank/DDBJ whole genome shotgun (WGS) entry which is preliminary data.</text>
</comment>
<proteinExistence type="predicted"/>
<dbReference type="Proteomes" id="UP001055811">
    <property type="component" value="Linkage Group LG07"/>
</dbReference>
<organism evidence="1 2">
    <name type="scientific">Cichorium intybus</name>
    <name type="common">Chicory</name>
    <dbReference type="NCBI Taxonomy" id="13427"/>
    <lineage>
        <taxon>Eukaryota</taxon>
        <taxon>Viridiplantae</taxon>
        <taxon>Streptophyta</taxon>
        <taxon>Embryophyta</taxon>
        <taxon>Tracheophyta</taxon>
        <taxon>Spermatophyta</taxon>
        <taxon>Magnoliopsida</taxon>
        <taxon>eudicotyledons</taxon>
        <taxon>Gunneridae</taxon>
        <taxon>Pentapetalae</taxon>
        <taxon>asterids</taxon>
        <taxon>campanulids</taxon>
        <taxon>Asterales</taxon>
        <taxon>Asteraceae</taxon>
        <taxon>Cichorioideae</taxon>
        <taxon>Cichorieae</taxon>
        <taxon>Cichoriinae</taxon>
        <taxon>Cichorium</taxon>
    </lineage>
</organism>
<protein>
    <submittedName>
        <fullName evidence="1">Uncharacterized protein</fullName>
    </submittedName>
</protein>
<evidence type="ECO:0000313" key="2">
    <source>
        <dbReference type="Proteomes" id="UP001055811"/>
    </source>
</evidence>
<dbReference type="EMBL" id="CM042015">
    <property type="protein sequence ID" value="KAI3710539.1"/>
    <property type="molecule type" value="Genomic_DNA"/>
</dbReference>
<keyword evidence="2" id="KW-1185">Reference proteome</keyword>
<gene>
    <name evidence="1" type="ORF">L2E82_40322</name>
</gene>
<sequence>MPLPCACPLCHSSSENEYHLLVECSTIMEVCSFLVQRFKGFPSRTDSIAQITNNSSGTDQKIQNGVICCSCITSSPKLPIPIAYSFPATEKGSGDASSMITEESRQEVTKMDQLEAELESEF</sequence>
<reference evidence="2" key="1">
    <citation type="journal article" date="2022" name="Mol. Ecol. Resour.">
        <title>The genomes of chicory, endive, great burdock and yacon provide insights into Asteraceae palaeo-polyploidization history and plant inulin production.</title>
        <authorList>
            <person name="Fan W."/>
            <person name="Wang S."/>
            <person name="Wang H."/>
            <person name="Wang A."/>
            <person name="Jiang F."/>
            <person name="Liu H."/>
            <person name="Zhao H."/>
            <person name="Xu D."/>
            <person name="Zhang Y."/>
        </authorList>
    </citation>
    <scope>NUCLEOTIDE SEQUENCE [LARGE SCALE GENOMIC DNA]</scope>
    <source>
        <strain evidence="2">cv. Punajuju</strain>
    </source>
</reference>
<reference evidence="1 2" key="2">
    <citation type="journal article" date="2022" name="Mol. Ecol. Resour.">
        <title>The genomes of chicory, endive, great burdock and yacon provide insights into Asteraceae paleo-polyploidization history and plant inulin production.</title>
        <authorList>
            <person name="Fan W."/>
            <person name="Wang S."/>
            <person name="Wang H."/>
            <person name="Wang A."/>
            <person name="Jiang F."/>
            <person name="Liu H."/>
            <person name="Zhao H."/>
            <person name="Xu D."/>
            <person name="Zhang Y."/>
        </authorList>
    </citation>
    <scope>NUCLEOTIDE SEQUENCE [LARGE SCALE GENOMIC DNA]</scope>
    <source>
        <strain evidence="2">cv. Punajuju</strain>
        <tissue evidence="1">Leaves</tissue>
    </source>
</reference>